<name>A0A2U1JK18_9FLAO</name>
<accession>A0A2U1JK18</accession>
<proteinExistence type="predicted"/>
<dbReference type="Proteomes" id="UP000245449">
    <property type="component" value="Unassembled WGS sequence"/>
</dbReference>
<dbReference type="EMBL" id="QCZI01000007">
    <property type="protein sequence ID" value="PWA05344.1"/>
    <property type="molecule type" value="Genomic_DNA"/>
</dbReference>
<reference evidence="2 3" key="1">
    <citation type="submission" date="2018-04" db="EMBL/GenBank/DDBJ databases">
        <title>Flavobacterium sp. nov., isolated from glacier ice.</title>
        <authorList>
            <person name="Liu Q."/>
            <person name="Xin Y.-H."/>
        </authorList>
    </citation>
    <scope>NUCLEOTIDE SEQUENCE [LARGE SCALE GENOMIC DNA]</scope>
    <source>
        <strain evidence="2 3">RB1R5</strain>
    </source>
</reference>
<dbReference type="AlphaFoldDB" id="A0A2U1JK18"/>
<feature type="coiled-coil region" evidence="1">
    <location>
        <begin position="56"/>
        <end position="83"/>
    </location>
</feature>
<comment type="caution">
    <text evidence="2">The sequence shown here is derived from an EMBL/GenBank/DDBJ whole genome shotgun (WGS) entry which is preliminary data.</text>
</comment>
<dbReference type="InterPro" id="IPR009078">
    <property type="entry name" value="Ferritin-like_SF"/>
</dbReference>
<dbReference type="Pfam" id="PF05974">
    <property type="entry name" value="DUF892"/>
    <property type="match status" value="1"/>
</dbReference>
<dbReference type="InterPro" id="IPR047114">
    <property type="entry name" value="YciF"/>
</dbReference>
<keyword evidence="3" id="KW-1185">Reference proteome</keyword>
<dbReference type="RefSeq" id="WP_116724656.1">
    <property type="nucleotide sequence ID" value="NZ_QCZI01000007.1"/>
</dbReference>
<dbReference type="PANTHER" id="PTHR30565:SF9">
    <property type="entry name" value="PROTEIN YCIF"/>
    <property type="match status" value="1"/>
</dbReference>
<dbReference type="SUPFAM" id="SSF47240">
    <property type="entry name" value="Ferritin-like"/>
    <property type="match status" value="1"/>
</dbReference>
<dbReference type="InterPro" id="IPR012347">
    <property type="entry name" value="Ferritin-like"/>
</dbReference>
<dbReference type="OrthoDB" id="9795056at2"/>
<organism evidence="2 3">
    <name type="scientific">Flavobacterium psychrotolerans</name>
    <dbReference type="NCBI Taxonomy" id="2169410"/>
    <lineage>
        <taxon>Bacteria</taxon>
        <taxon>Pseudomonadati</taxon>
        <taxon>Bacteroidota</taxon>
        <taxon>Flavobacteriia</taxon>
        <taxon>Flavobacteriales</taxon>
        <taxon>Flavobacteriaceae</taxon>
        <taxon>Flavobacterium</taxon>
    </lineage>
</organism>
<protein>
    <submittedName>
        <fullName evidence="2">Uncharacterized protein</fullName>
    </submittedName>
</protein>
<keyword evidence="1" id="KW-0175">Coiled coil</keyword>
<evidence type="ECO:0000313" key="2">
    <source>
        <dbReference type="EMBL" id="PWA05344.1"/>
    </source>
</evidence>
<dbReference type="CDD" id="cd07909">
    <property type="entry name" value="YciF"/>
    <property type="match status" value="1"/>
</dbReference>
<dbReference type="PANTHER" id="PTHR30565">
    <property type="entry name" value="PROTEIN YCIF"/>
    <property type="match status" value="1"/>
</dbReference>
<dbReference type="InterPro" id="IPR010287">
    <property type="entry name" value="DUF892_YciF-like"/>
</dbReference>
<dbReference type="Gene3D" id="1.20.1260.10">
    <property type="match status" value="1"/>
</dbReference>
<gene>
    <name evidence="2" type="ORF">DB895_07000</name>
</gene>
<evidence type="ECO:0000313" key="3">
    <source>
        <dbReference type="Proteomes" id="UP000245449"/>
    </source>
</evidence>
<sequence length="181" mass="19327">METTIKKQEAGKAKSSEAQNLRGLFEVGLKDIYNAEKVLTRTLPKMVKNATSPELVNALKSHLNEAEAQVSRLEQVFNAAGLKPSDKKCEAMEGLLKESEGIMQETVKGAVRDAGIIAAGQKVKHYEIATYGTLHAFAKTLGENKAANLLAMTLDEQKKSDAALTGIAMSAVNANAAVGIQ</sequence>
<evidence type="ECO:0000256" key="1">
    <source>
        <dbReference type="SAM" id="Coils"/>
    </source>
</evidence>